<accession>A0A553QRA1</accession>
<feature type="region of interest" description="Disordered" evidence="1">
    <location>
        <begin position="275"/>
        <end position="311"/>
    </location>
</feature>
<dbReference type="STRING" id="623744.A0A553QRA1"/>
<dbReference type="PANTHER" id="PTHR47440">
    <property type="entry name" value="RIKEN CDNA A430078G23 GENE"/>
    <property type="match status" value="1"/>
</dbReference>
<dbReference type="Proteomes" id="UP000316079">
    <property type="component" value="Unassembled WGS sequence"/>
</dbReference>
<dbReference type="AlphaFoldDB" id="A0A553QRA1"/>
<protein>
    <submittedName>
        <fullName evidence="2">Uncharacterized protein</fullName>
    </submittedName>
</protein>
<name>A0A553QRA1_9TELE</name>
<keyword evidence="3" id="KW-1185">Reference proteome</keyword>
<feature type="compositionally biased region" description="Basic residues" evidence="1">
    <location>
        <begin position="295"/>
        <end position="304"/>
    </location>
</feature>
<dbReference type="InterPro" id="IPR053089">
    <property type="entry name" value="Rho_GEF18"/>
</dbReference>
<organism evidence="2 3">
    <name type="scientific">Danionella cerebrum</name>
    <dbReference type="NCBI Taxonomy" id="2873325"/>
    <lineage>
        <taxon>Eukaryota</taxon>
        <taxon>Metazoa</taxon>
        <taxon>Chordata</taxon>
        <taxon>Craniata</taxon>
        <taxon>Vertebrata</taxon>
        <taxon>Euteleostomi</taxon>
        <taxon>Actinopterygii</taxon>
        <taxon>Neopterygii</taxon>
        <taxon>Teleostei</taxon>
        <taxon>Ostariophysi</taxon>
        <taxon>Cypriniformes</taxon>
        <taxon>Danionidae</taxon>
        <taxon>Danioninae</taxon>
        <taxon>Danionella</taxon>
    </lineage>
</organism>
<feature type="compositionally biased region" description="Polar residues" evidence="1">
    <location>
        <begin position="346"/>
        <end position="358"/>
    </location>
</feature>
<reference evidence="2 3" key="1">
    <citation type="journal article" date="2019" name="Sci. Data">
        <title>Hybrid genome assembly and annotation of Danionella translucida.</title>
        <authorList>
            <person name="Kadobianskyi M."/>
            <person name="Schulze L."/>
            <person name="Schuelke M."/>
            <person name="Judkewitz B."/>
        </authorList>
    </citation>
    <scope>NUCLEOTIDE SEQUENCE [LARGE SCALE GENOMIC DNA]</scope>
    <source>
        <strain evidence="2 3">Bolton</strain>
    </source>
</reference>
<sequence length="466" mass="51807">MRASDSKQDSQGCGPVSAPNSSSSLSPTSIPEDVFFCNSPVDKRNFLAESDGCSSEEDLLDLCSSLKDSEYFRDLQLGLTDLPNAQHTVLTVPVPETAPTILVSPVSLPGRECHQCSTKFTTSIQIDLTVGQQETMDRLLAVRSSECQDYSTSDQEEDSDMDSFPTLVRSMSTSRRHSWEFPVSPIDLGRRFSLDTTGIDSDGEREVPCLPKDSHLPLSSFSESSVEETTAVENETPEAQLLETPTKTVYSRSEILATDEKSQADKVSRILETSKKAAREAGEQESEDVLQSGEKRRHVAKRRTSSTDRKEATGNVTWYEFLSIENDEEEEERPERSERGTKVKRTLSSLRNRMTGSFNKDKGKTREKEQHKDKSRNREKEHEKRRRRSVSGHQLVPGSFSSCATCSLCSKTLQRKHGLQCLSESDTCTCAPGLLLHPPGSSCRSASTAAHYTLISQMLAHDFCIN</sequence>
<feature type="compositionally biased region" description="Basic and acidic residues" evidence="1">
    <location>
        <begin position="202"/>
        <end position="215"/>
    </location>
</feature>
<feature type="region of interest" description="Disordered" evidence="1">
    <location>
        <begin position="326"/>
        <end position="394"/>
    </location>
</feature>
<dbReference type="InterPro" id="IPR046349">
    <property type="entry name" value="C1-like_sf"/>
</dbReference>
<dbReference type="SUPFAM" id="SSF57889">
    <property type="entry name" value="Cysteine-rich domain"/>
    <property type="match status" value="1"/>
</dbReference>
<evidence type="ECO:0000256" key="1">
    <source>
        <dbReference type="SAM" id="MobiDB-lite"/>
    </source>
</evidence>
<dbReference type="OrthoDB" id="8960288at2759"/>
<feature type="compositionally biased region" description="Low complexity" evidence="1">
    <location>
        <begin position="15"/>
        <end position="27"/>
    </location>
</feature>
<feature type="region of interest" description="Disordered" evidence="1">
    <location>
        <begin position="199"/>
        <end position="223"/>
    </location>
</feature>
<feature type="compositionally biased region" description="Basic and acidic residues" evidence="1">
    <location>
        <begin position="359"/>
        <end position="382"/>
    </location>
</feature>
<evidence type="ECO:0000313" key="3">
    <source>
        <dbReference type="Proteomes" id="UP000316079"/>
    </source>
</evidence>
<proteinExistence type="predicted"/>
<feature type="region of interest" description="Disordered" evidence="1">
    <location>
        <begin position="1"/>
        <end position="27"/>
    </location>
</feature>
<comment type="caution">
    <text evidence="2">The sequence shown here is derived from an EMBL/GenBank/DDBJ whole genome shotgun (WGS) entry which is preliminary data.</text>
</comment>
<dbReference type="EMBL" id="SRMA01025612">
    <property type="protein sequence ID" value="TRY92511.1"/>
    <property type="molecule type" value="Genomic_DNA"/>
</dbReference>
<evidence type="ECO:0000313" key="2">
    <source>
        <dbReference type="EMBL" id="TRY92511.1"/>
    </source>
</evidence>
<gene>
    <name evidence="2" type="ORF">DNTS_004166</name>
</gene>
<dbReference type="PANTHER" id="PTHR47440:SF1">
    <property type="entry name" value="RHO_RAC GUANINE NUCLEOTIDE EXCHANGE FACTOR 18"/>
    <property type="match status" value="1"/>
</dbReference>